<sequence length="226" mass="24870">NTLIQLKIMRVVLVLLLGYVHLVVGSGDLGVPTSMKPQQSNCSSTIITTCFAALGELETEGHLNKRDTKAPNDCAILKALVDCASGYPQCNSDNYVTMGRAIVLVLARLRNVGLCRGDRNRVDLTKLMSLVAGTSVAAKIGFTDGFTCRDVCIPSVDAKCFNHFHKSLDRYGMCKAADGLSSCLLKETKCSSHYVFEIQRVLEMQTIVDYLQTEGRCLSRQYERFS</sequence>
<evidence type="ECO:0000313" key="1">
    <source>
        <dbReference type="EMBL" id="CAH1788099.1"/>
    </source>
</evidence>
<dbReference type="AlphaFoldDB" id="A0A8J1ULR9"/>
<dbReference type="EMBL" id="CAIIXF020000007">
    <property type="protein sequence ID" value="CAH1788099.1"/>
    <property type="molecule type" value="Genomic_DNA"/>
</dbReference>
<name>A0A8J1ULR9_OWEFU</name>
<feature type="non-terminal residue" evidence="1">
    <location>
        <position position="1"/>
    </location>
</feature>
<reference evidence="1" key="1">
    <citation type="submission" date="2022-03" db="EMBL/GenBank/DDBJ databases">
        <authorList>
            <person name="Martin C."/>
        </authorList>
    </citation>
    <scope>NUCLEOTIDE SEQUENCE</scope>
</reference>
<protein>
    <submittedName>
        <fullName evidence="1">Uncharacterized protein</fullName>
    </submittedName>
</protein>
<evidence type="ECO:0000313" key="2">
    <source>
        <dbReference type="Proteomes" id="UP000749559"/>
    </source>
</evidence>
<keyword evidence="2" id="KW-1185">Reference proteome</keyword>
<comment type="caution">
    <text evidence="1">The sequence shown here is derived from an EMBL/GenBank/DDBJ whole genome shotgun (WGS) entry which is preliminary data.</text>
</comment>
<accession>A0A8J1ULR9</accession>
<dbReference type="Proteomes" id="UP000749559">
    <property type="component" value="Unassembled WGS sequence"/>
</dbReference>
<organism evidence="1 2">
    <name type="scientific">Owenia fusiformis</name>
    <name type="common">Polychaete worm</name>
    <dbReference type="NCBI Taxonomy" id="6347"/>
    <lineage>
        <taxon>Eukaryota</taxon>
        <taxon>Metazoa</taxon>
        <taxon>Spiralia</taxon>
        <taxon>Lophotrochozoa</taxon>
        <taxon>Annelida</taxon>
        <taxon>Polychaeta</taxon>
        <taxon>Sedentaria</taxon>
        <taxon>Canalipalpata</taxon>
        <taxon>Sabellida</taxon>
        <taxon>Oweniida</taxon>
        <taxon>Oweniidae</taxon>
        <taxon>Owenia</taxon>
    </lineage>
</organism>
<gene>
    <name evidence="1" type="ORF">OFUS_LOCUS13694</name>
</gene>
<proteinExistence type="predicted"/>